<gene>
    <name evidence="1" type="ORF">TWF506_004054</name>
</gene>
<dbReference type="AlphaFoldDB" id="A0AAN8MXC8"/>
<dbReference type="EMBL" id="JAVHJM010000013">
    <property type="protein sequence ID" value="KAK6499426.1"/>
    <property type="molecule type" value="Genomic_DNA"/>
</dbReference>
<reference evidence="1 2" key="1">
    <citation type="submission" date="2019-10" db="EMBL/GenBank/DDBJ databases">
        <authorList>
            <person name="Palmer J.M."/>
        </authorList>
    </citation>
    <scope>NUCLEOTIDE SEQUENCE [LARGE SCALE GENOMIC DNA]</scope>
    <source>
        <strain evidence="1 2">TWF506</strain>
    </source>
</reference>
<accession>A0AAN8MXC8</accession>
<dbReference type="Proteomes" id="UP001307849">
    <property type="component" value="Unassembled WGS sequence"/>
</dbReference>
<name>A0AAN8MXC8_9PEZI</name>
<keyword evidence="2" id="KW-1185">Reference proteome</keyword>
<comment type="caution">
    <text evidence="1">The sequence shown here is derived from an EMBL/GenBank/DDBJ whole genome shotgun (WGS) entry which is preliminary data.</text>
</comment>
<sequence length="241" mass="27128">MLFKISSEPTNLKCLQVVEILGDISLLELSLLKLPPLEALYISILEKDGQIDYNCLDKHKGGIKNLVLVTGASTAWKAGSHSILRGSSLRRAKIDFRTWKVLRELTYHCGGDLPTFYLPSSLKFLSVIDSKAGERDLTYTYYDLLRTWTCQKVRMAGNLVSELKAVIIHTELSLPNTTLPPFKLLEVTLEKRVANSRGRTPLLSVKLLTAPEFLRMFPETSLLRSNGATRQWIGGYIFDRA</sequence>
<protein>
    <submittedName>
        <fullName evidence="1">Uncharacterized protein</fullName>
    </submittedName>
</protein>
<organism evidence="1 2">
    <name type="scientific">Arthrobotrys conoides</name>
    <dbReference type="NCBI Taxonomy" id="74498"/>
    <lineage>
        <taxon>Eukaryota</taxon>
        <taxon>Fungi</taxon>
        <taxon>Dikarya</taxon>
        <taxon>Ascomycota</taxon>
        <taxon>Pezizomycotina</taxon>
        <taxon>Orbiliomycetes</taxon>
        <taxon>Orbiliales</taxon>
        <taxon>Orbiliaceae</taxon>
        <taxon>Arthrobotrys</taxon>
    </lineage>
</organism>
<proteinExistence type="predicted"/>
<evidence type="ECO:0000313" key="2">
    <source>
        <dbReference type="Proteomes" id="UP001307849"/>
    </source>
</evidence>
<evidence type="ECO:0000313" key="1">
    <source>
        <dbReference type="EMBL" id="KAK6499426.1"/>
    </source>
</evidence>